<dbReference type="PANTHER" id="PTHR34580:SF1">
    <property type="entry name" value="PROTEIN PAFC"/>
    <property type="match status" value="1"/>
</dbReference>
<dbReference type="InterPro" id="IPR051534">
    <property type="entry name" value="CBASS_pafABC_assoc_protein"/>
</dbReference>
<feature type="domain" description="WCX" evidence="2">
    <location>
        <begin position="254"/>
        <end position="320"/>
    </location>
</feature>
<proteinExistence type="predicted"/>
<dbReference type="HOGENOM" id="CLU_041141_4_1_5"/>
<organism evidence="3 4">
    <name type="scientific">Rubellimicrobium thermophilum DSM 16684</name>
    <dbReference type="NCBI Taxonomy" id="1123069"/>
    <lineage>
        <taxon>Bacteria</taxon>
        <taxon>Pseudomonadati</taxon>
        <taxon>Pseudomonadota</taxon>
        <taxon>Alphaproteobacteria</taxon>
        <taxon>Rhodobacterales</taxon>
        <taxon>Roseobacteraceae</taxon>
        <taxon>Rubellimicrobium</taxon>
    </lineage>
</organism>
<dbReference type="PANTHER" id="PTHR34580">
    <property type="match status" value="1"/>
</dbReference>
<evidence type="ECO:0000259" key="2">
    <source>
        <dbReference type="Pfam" id="PF25583"/>
    </source>
</evidence>
<name>S9QP12_9RHOB</name>
<reference evidence="3 4" key="1">
    <citation type="journal article" date="2013" name="Stand. Genomic Sci.">
        <title>Genome sequence of the reddish-pigmented Rubellimicrobium thermophilum type strain (DSM 16684(T)), a member of the Roseobacter clade.</title>
        <authorList>
            <person name="Fiebig A."/>
            <person name="Riedel T."/>
            <person name="Gronow S."/>
            <person name="Petersen J."/>
            <person name="Klenk H.P."/>
            <person name="Goker M."/>
        </authorList>
    </citation>
    <scope>NUCLEOTIDE SEQUENCE [LARGE SCALE GENOMIC DNA]</scope>
    <source>
        <strain evidence="3 4">DSM 16684</strain>
    </source>
</reference>
<evidence type="ECO:0000313" key="3">
    <source>
        <dbReference type="EMBL" id="EPX83156.1"/>
    </source>
</evidence>
<dbReference type="OrthoDB" id="7626446at2"/>
<sequence>MPFAKALDLLRLANMAAARHMGVSLPEIEAEFGVNRRTAQRMTRALETVFPDIEILTDEDRRRRWRLRTDSRLLHRHVLRDSELAALEMAIQRAGRDGATHDVAALSSLRDRLLGTMPAPAARRAEADAEALLEAQGWACRPGPVARHDPGLLPLIAEALKAPHVMTIRYRTPDDAQPRIRRIEPHGVLFGVRRYLVARDTAARDGRLRHFRLDRIEEARIEAERFVRDPAFRIEEHAARAFGSWHDPAEYGPVVWRFAPEAAETAREFLFHPHQQTTDEADGSLTVRFTAGGWLEMAWHLYQWGDAVEVLEPEPLRRLVEGYRRRDLPALP</sequence>
<dbReference type="InterPro" id="IPR057727">
    <property type="entry name" value="WCX_dom"/>
</dbReference>
<gene>
    <name evidence="3" type="ORF">ruthe_02773</name>
</gene>
<feature type="domain" description="WYL" evidence="1">
    <location>
        <begin position="152"/>
        <end position="221"/>
    </location>
</feature>
<dbReference type="EMBL" id="AOLV01000033">
    <property type="protein sequence ID" value="EPX83156.1"/>
    <property type="molecule type" value="Genomic_DNA"/>
</dbReference>
<protein>
    <submittedName>
        <fullName evidence="3">Putative transcriptional regulator</fullName>
    </submittedName>
</protein>
<dbReference type="Pfam" id="PF13280">
    <property type="entry name" value="WYL"/>
    <property type="match status" value="1"/>
</dbReference>
<dbReference type="Proteomes" id="UP000015346">
    <property type="component" value="Unassembled WGS sequence"/>
</dbReference>
<evidence type="ECO:0000313" key="4">
    <source>
        <dbReference type="Proteomes" id="UP000015346"/>
    </source>
</evidence>
<dbReference type="RefSeq" id="WP_021098845.1">
    <property type="nucleotide sequence ID" value="NZ_KE557324.1"/>
</dbReference>
<accession>S9QP12</accession>
<evidence type="ECO:0000259" key="1">
    <source>
        <dbReference type="Pfam" id="PF13280"/>
    </source>
</evidence>
<dbReference type="Pfam" id="PF25583">
    <property type="entry name" value="WCX"/>
    <property type="match status" value="1"/>
</dbReference>
<dbReference type="STRING" id="1123069.ruthe_02773"/>
<dbReference type="PROSITE" id="PS52050">
    <property type="entry name" value="WYL"/>
    <property type="match status" value="1"/>
</dbReference>
<dbReference type="AlphaFoldDB" id="S9QP12"/>
<keyword evidence="4" id="KW-1185">Reference proteome</keyword>
<comment type="caution">
    <text evidence="3">The sequence shown here is derived from an EMBL/GenBank/DDBJ whole genome shotgun (WGS) entry which is preliminary data.</text>
</comment>
<dbReference type="InterPro" id="IPR026881">
    <property type="entry name" value="WYL_dom"/>
</dbReference>
<dbReference type="PATRIC" id="fig|1123069.3.peg.2750"/>